<reference evidence="7" key="1">
    <citation type="submission" date="2012-09" db="EMBL/GenBank/DDBJ databases">
        <authorList>
            <person name="Martin A.A."/>
        </authorList>
    </citation>
    <scope>NUCLEOTIDE SEQUENCE</scope>
</reference>
<dbReference type="PANTHER" id="PTHR11530:SF6">
    <property type="entry name" value="D-ASPARTATE OXIDASE 3"/>
    <property type="match status" value="1"/>
</dbReference>
<dbReference type="GO" id="GO:0019478">
    <property type="term" value="P:D-amino acid catabolic process"/>
    <property type="evidence" value="ECO:0007669"/>
    <property type="project" value="TreeGrafter"/>
</dbReference>
<dbReference type="PROSITE" id="PS00677">
    <property type="entry name" value="DAO"/>
    <property type="match status" value="1"/>
</dbReference>
<accession>A0A0K0CTS1</accession>
<feature type="domain" description="FAD dependent oxidoreductase" evidence="6">
    <location>
        <begin position="3"/>
        <end position="174"/>
    </location>
</feature>
<keyword evidence="3" id="KW-0285">Flavoprotein</keyword>
<dbReference type="GO" id="GO:0003884">
    <property type="term" value="F:D-amino-acid oxidase activity"/>
    <property type="evidence" value="ECO:0007669"/>
    <property type="project" value="InterPro"/>
</dbReference>
<protein>
    <submittedName>
        <fullName evidence="8">DAO domain-containing protein</fullName>
    </submittedName>
</protein>
<dbReference type="SUPFAM" id="SSF54373">
    <property type="entry name" value="FAD-linked reductases, C-terminal domain"/>
    <property type="match status" value="1"/>
</dbReference>
<dbReference type="InterPro" id="IPR006076">
    <property type="entry name" value="FAD-dep_OxRdtase"/>
</dbReference>
<evidence type="ECO:0000256" key="3">
    <source>
        <dbReference type="ARBA" id="ARBA00022630"/>
    </source>
</evidence>
<reference evidence="8" key="2">
    <citation type="submission" date="2017-02" db="UniProtKB">
        <authorList>
            <consortium name="WormBaseParasite"/>
        </authorList>
    </citation>
    <scope>IDENTIFICATION</scope>
</reference>
<dbReference type="Pfam" id="PF01266">
    <property type="entry name" value="DAO"/>
    <property type="match status" value="1"/>
</dbReference>
<dbReference type="Proteomes" id="UP000035642">
    <property type="component" value="Unassembled WGS sequence"/>
</dbReference>
<dbReference type="STRING" id="6313.A0A0K0CTS1"/>
<evidence type="ECO:0000256" key="4">
    <source>
        <dbReference type="ARBA" id="ARBA00022827"/>
    </source>
</evidence>
<sequence length="193" mass="21829">MKKELLARGVQFVQRRINSLDELRDEGFPIVVNCAGLDGGRLAGDKEVYPIRGILLKVEAPWQKHFLMRDFLTFTIPTIDAVYIGTVKEDHKDSKEITQEEKDSLFKRYLELQPSFKNVKIVDHFVGIRPGRSIVRVEAELRTTENGTTYKVVHNYGHGGTGFSIGWGTALHASALVLDLPVNRYEQAKSVVF</sequence>
<dbReference type="GO" id="GO:0005737">
    <property type="term" value="C:cytoplasm"/>
    <property type="evidence" value="ECO:0007669"/>
    <property type="project" value="TreeGrafter"/>
</dbReference>
<proteinExistence type="inferred from homology"/>
<keyword evidence="7" id="KW-1185">Reference proteome</keyword>
<evidence type="ECO:0000256" key="2">
    <source>
        <dbReference type="ARBA" id="ARBA00006730"/>
    </source>
</evidence>
<dbReference type="Gene3D" id="3.40.50.720">
    <property type="entry name" value="NAD(P)-binding Rossmann-like Domain"/>
    <property type="match status" value="2"/>
</dbReference>
<dbReference type="WBParaSite" id="ACAC_0000051901-mRNA-1">
    <property type="protein sequence ID" value="ACAC_0000051901-mRNA-1"/>
    <property type="gene ID" value="ACAC_0000051901"/>
</dbReference>
<evidence type="ECO:0000259" key="6">
    <source>
        <dbReference type="Pfam" id="PF01266"/>
    </source>
</evidence>
<dbReference type="PANTHER" id="PTHR11530">
    <property type="entry name" value="D-AMINO ACID OXIDASE"/>
    <property type="match status" value="1"/>
</dbReference>
<dbReference type="AlphaFoldDB" id="A0A0K0CTS1"/>
<evidence type="ECO:0000256" key="1">
    <source>
        <dbReference type="ARBA" id="ARBA00001974"/>
    </source>
</evidence>
<keyword evidence="5" id="KW-0560">Oxidoreductase</keyword>
<comment type="cofactor">
    <cofactor evidence="1">
        <name>FAD</name>
        <dbReference type="ChEBI" id="CHEBI:57692"/>
    </cofactor>
</comment>
<dbReference type="GO" id="GO:0071949">
    <property type="term" value="F:FAD binding"/>
    <property type="evidence" value="ECO:0007669"/>
    <property type="project" value="InterPro"/>
</dbReference>
<dbReference type="SUPFAM" id="SSF51971">
    <property type="entry name" value="Nucleotide-binding domain"/>
    <property type="match status" value="1"/>
</dbReference>
<name>A0A0K0CTS1_ANGCA</name>
<keyword evidence="4" id="KW-0274">FAD</keyword>
<comment type="similarity">
    <text evidence="2">Belongs to the DAMOX/DASOX family.</text>
</comment>
<dbReference type="InterPro" id="IPR006181">
    <property type="entry name" value="D-amino_acid_oxidase_CS"/>
</dbReference>
<dbReference type="InterPro" id="IPR023209">
    <property type="entry name" value="DAO"/>
</dbReference>
<organism evidence="7 8">
    <name type="scientific">Angiostrongylus cantonensis</name>
    <name type="common">Rat lungworm</name>
    <dbReference type="NCBI Taxonomy" id="6313"/>
    <lineage>
        <taxon>Eukaryota</taxon>
        <taxon>Metazoa</taxon>
        <taxon>Ecdysozoa</taxon>
        <taxon>Nematoda</taxon>
        <taxon>Chromadorea</taxon>
        <taxon>Rhabditida</taxon>
        <taxon>Rhabditina</taxon>
        <taxon>Rhabditomorpha</taxon>
        <taxon>Strongyloidea</taxon>
        <taxon>Metastrongylidae</taxon>
        <taxon>Angiostrongylus</taxon>
    </lineage>
</organism>
<evidence type="ECO:0000256" key="5">
    <source>
        <dbReference type="ARBA" id="ARBA00023002"/>
    </source>
</evidence>
<evidence type="ECO:0000313" key="8">
    <source>
        <dbReference type="WBParaSite" id="ACAC_0000051901-mRNA-1"/>
    </source>
</evidence>
<evidence type="ECO:0000313" key="7">
    <source>
        <dbReference type="Proteomes" id="UP000035642"/>
    </source>
</evidence>